<feature type="transmembrane region" description="Helical" evidence="1">
    <location>
        <begin position="176"/>
        <end position="203"/>
    </location>
</feature>
<comment type="caution">
    <text evidence="2">The sequence shown here is derived from an EMBL/GenBank/DDBJ whole genome shotgun (WGS) entry which is preliminary data.</text>
</comment>
<accession>A0ABD3QWK2</accession>
<feature type="transmembrane region" description="Helical" evidence="1">
    <location>
        <begin position="32"/>
        <end position="59"/>
    </location>
</feature>
<organism evidence="2 3">
    <name type="scientific">Cyclotella cryptica</name>
    <dbReference type="NCBI Taxonomy" id="29204"/>
    <lineage>
        <taxon>Eukaryota</taxon>
        <taxon>Sar</taxon>
        <taxon>Stramenopiles</taxon>
        <taxon>Ochrophyta</taxon>
        <taxon>Bacillariophyta</taxon>
        <taxon>Coscinodiscophyceae</taxon>
        <taxon>Thalassiosirophycidae</taxon>
        <taxon>Stephanodiscales</taxon>
        <taxon>Stephanodiscaceae</taxon>
        <taxon>Cyclotella</taxon>
    </lineage>
</organism>
<keyword evidence="1" id="KW-1133">Transmembrane helix</keyword>
<sequence length="320" mass="35667">MIERTSELGLIVTGITCAVGVVMFLLPPVPGVPVYLTLGIVLTAWGYGTMGWVNAVLFLTAVGTGLKIFSSALQQKLIGENRSHFVKNCQFNQLSVNESHEAGSWKERAQCPESGDFDWWPRLADLSIVWNHETLSLQNNGRNSSYCYSYIPTCLMGGLLYMVSLDSATGNPEIPWSGTATTICASLTAAVQFGSMIVAAYYLDQASEQRRDEVDTIKIDKKVQETDERDEHLQKCYTTAMQWRSIPIWSKVILVGAVICITISCYFVQFFSSFCFVQHELTHSIYDNLDGNVTNLFLPLGWVAVGLFFVSILFQLIFTD</sequence>
<keyword evidence="3" id="KW-1185">Reference proteome</keyword>
<dbReference type="AlphaFoldDB" id="A0ABD3QWK2"/>
<reference evidence="2 3" key="1">
    <citation type="journal article" date="2020" name="G3 (Bethesda)">
        <title>Improved Reference Genome for Cyclotella cryptica CCMP332, a Model for Cell Wall Morphogenesis, Salinity Adaptation, and Lipid Production in Diatoms (Bacillariophyta).</title>
        <authorList>
            <person name="Roberts W.R."/>
            <person name="Downey K.M."/>
            <person name="Ruck E.C."/>
            <person name="Traller J.C."/>
            <person name="Alverson A.J."/>
        </authorList>
    </citation>
    <scope>NUCLEOTIDE SEQUENCE [LARGE SCALE GENOMIC DNA]</scope>
    <source>
        <strain evidence="2 3">CCMP332</strain>
    </source>
</reference>
<keyword evidence="1" id="KW-0812">Transmembrane</keyword>
<evidence type="ECO:0000313" key="2">
    <source>
        <dbReference type="EMBL" id="KAL3803471.1"/>
    </source>
</evidence>
<gene>
    <name evidence="2" type="ORF">HJC23_014019</name>
</gene>
<feature type="transmembrane region" description="Helical" evidence="1">
    <location>
        <begin position="296"/>
        <end position="318"/>
    </location>
</feature>
<proteinExistence type="predicted"/>
<evidence type="ECO:0000256" key="1">
    <source>
        <dbReference type="SAM" id="Phobius"/>
    </source>
</evidence>
<evidence type="ECO:0000313" key="3">
    <source>
        <dbReference type="Proteomes" id="UP001516023"/>
    </source>
</evidence>
<keyword evidence="1" id="KW-0472">Membrane</keyword>
<dbReference type="EMBL" id="JABMIG020000013">
    <property type="protein sequence ID" value="KAL3803471.1"/>
    <property type="molecule type" value="Genomic_DNA"/>
</dbReference>
<feature type="transmembrane region" description="Helical" evidence="1">
    <location>
        <begin position="146"/>
        <end position="164"/>
    </location>
</feature>
<protein>
    <submittedName>
        <fullName evidence="2">Uncharacterized protein</fullName>
    </submittedName>
</protein>
<dbReference type="Proteomes" id="UP001516023">
    <property type="component" value="Unassembled WGS sequence"/>
</dbReference>
<feature type="transmembrane region" description="Helical" evidence="1">
    <location>
        <begin position="252"/>
        <end position="276"/>
    </location>
</feature>
<name>A0ABD3QWK2_9STRA</name>
<feature type="transmembrane region" description="Helical" evidence="1">
    <location>
        <begin position="7"/>
        <end position="26"/>
    </location>
</feature>